<dbReference type="InterPro" id="IPR035917">
    <property type="entry name" value="YjbQ-like_sf"/>
</dbReference>
<dbReference type="Gene3D" id="2.60.120.460">
    <property type="entry name" value="YjbQ-like"/>
    <property type="match status" value="1"/>
</dbReference>
<dbReference type="Proteomes" id="UP000199516">
    <property type="component" value="Unassembled WGS sequence"/>
</dbReference>
<dbReference type="OrthoDB" id="9801725at2"/>
<dbReference type="PANTHER" id="PTHR30615:SF8">
    <property type="entry name" value="UPF0047 PROTEIN C4A8.02C"/>
    <property type="match status" value="1"/>
</dbReference>
<dbReference type="Pfam" id="PF01894">
    <property type="entry name" value="YjbQ"/>
    <property type="match status" value="1"/>
</dbReference>
<dbReference type="PANTHER" id="PTHR30615">
    <property type="entry name" value="UNCHARACTERIZED PROTEIN YJBQ-RELATED"/>
    <property type="match status" value="1"/>
</dbReference>
<evidence type="ECO:0000313" key="2">
    <source>
        <dbReference type="EMBL" id="SFE95328.1"/>
    </source>
</evidence>
<dbReference type="SUPFAM" id="SSF111038">
    <property type="entry name" value="YjbQ-like"/>
    <property type="match status" value="1"/>
</dbReference>
<accession>A0A1I2ESA3</accession>
<evidence type="ECO:0000313" key="3">
    <source>
        <dbReference type="Proteomes" id="UP000199516"/>
    </source>
</evidence>
<keyword evidence="3" id="KW-1185">Reference proteome</keyword>
<dbReference type="NCBIfam" id="TIGR00149">
    <property type="entry name" value="TIGR00149_YjbQ"/>
    <property type="match status" value="1"/>
</dbReference>
<organism evidence="2 3">
    <name type="scientific">Alteribacillus iranensis</name>
    <dbReference type="NCBI Taxonomy" id="930128"/>
    <lineage>
        <taxon>Bacteria</taxon>
        <taxon>Bacillati</taxon>
        <taxon>Bacillota</taxon>
        <taxon>Bacilli</taxon>
        <taxon>Bacillales</taxon>
        <taxon>Bacillaceae</taxon>
        <taxon>Alteribacillus</taxon>
    </lineage>
</organism>
<reference evidence="2 3" key="1">
    <citation type="submission" date="2016-10" db="EMBL/GenBank/DDBJ databases">
        <authorList>
            <person name="de Groot N.N."/>
        </authorList>
    </citation>
    <scope>NUCLEOTIDE SEQUENCE [LARGE SCALE GENOMIC DNA]</scope>
    <source>
        <strain evidence="2 3">DSM 23995</strain>
    </source>
</reference>
<evidence type="ECO:0000256" key="1">
    <source>
        <dbReference type="ARBA" id="ARBA00005534"/>
    </source>
</evidence>
<comment type="similarity">
    <text evidence="1">Belongs to the UPF0047 family.</text>
</comment>
<protein>
    <submittedName>
        <fullName evidence="2">Secondary thiamine-phosphate synthase enzyme</fullName>
    </submittedName>
</protein>
<dbReference type="EMBL" id="FONT01000006">
    <property type="protein sequence ID" value="SFE95328.1"/>
    <property type="molecule type" value="Genomic_DNA"/>
</dbReference>
<proteinExistence type="inferred from homology"/>
<dbReference type="STRING" id="930128.SAMN05192532_106205"/>
<dbReference type="AlphaFoldDB" id="A0A1I2ESA3"/>
<dbReference type="RefSeq" id="WP_091662998.1">
    <property type="nucleotide sequence ID" value="NZ_FONT01000006.1"/>
</dbReference>
<dbReference type="InterPro" id="IPR001602">
    <property type="entry name" value="UPF0047_YjbQ-like"/>
</dbReference>
<gene>
    <name evidence="2" type="ORF">SAMN05192532_106205</name>
</gene>
<dbReference type="PIRSF" id="PIRSF004681">
    <property type="entry name" value="UCP004681"/>
    <property type="match status" value="1"/>
</dbReference>
<sequence length="140" mass="15958">MIKERTIHTGQRDEMIEITHIVNEYLRETSFNNGLVIVYCPHTTAGITVNENADPDVKRDMLMRLDEVYPWDHSQYRHAEGNSAAHLKASTVGTQQTLIVKQGRLQLGKWQGIYFCEFDGPRTRSVLINGLQDENNNGSV</sequence>
<name>A0A1I2ESA3_9BACI</name>